<dbReference type="CDD" id="cd07042">
    <property type="entry name" value="STAS_SulP_like_sulfate_transporter"/>
    <property type="match status" value="1"/>
</dbReference>
<evidence type="ECO:0000256" key="5">
    <source>
        <dbReference type="SAM" id="MobiDB-lite"/>
    </source>
</evidence>
<gene>
    <name evidence="8" type="ORF">B0A50_04110</name>
</gene>
<evidence type="ECO:0000259" key="7">
    <source>
        <dbReference type="PROSITE" id="PS50801"/>
    </source>
</evidence>
<dbReference type="EMBL" id="NAJL01000019">
    <property type="protein sequence ID" value="TKA28139.1"/>
    <property type="molecule type" value="Genomic_DNA"/>
</dbReference>
<sequence length="909" mass="99539">METARTKVGHGLAKSLGIKLDYRDETGNTKLSRGESTFSVESADNYVEYEPTVWEWFAAVTPNGPEWWSYAKGLFPFTSWIGRYNATWLAGDSVAGITIGAVVIPQGMAYAKLAELPVQYGLYSSFMGVLVYWFFATSKDITIGPVAVMSTITGNVVLRVQEERPDLEGHVVASALAVIGGAIVCFLGLARLGWLVDFISLASISAFMTGAALNIGVGQVVTLMGLSDVSSRDSTYRVVINILKNLGDTSLDAAMGLTCLTMLYLIRFAFNYLAKKQPQRKKLWFFCNTLRSVFVILLYTLISWLVNLDLDGKNSDQSPFKILGPVPRGFQHAAVPTVNSDIISLFANELPATVIVLLIEHISIAKSFGRINNYTINPSQEMVAIGVSNLLAPFLGGYPSTGSFSRTAIKSKAGVRTPFAGVITAAVVLIAIYGLTAVFFYIPSAALSAVIIHAVGDLITPPNTVYQFWRISPIEVLIFFAGVFVTIFSTIEIGVYTTVASSAALLLFRVFKARGRFLGRVKIHSVIGDHLIEGSDAKYGPDGPLSVPGNDPDKSARNIFLPIDHEDGSNPLVHAEHPYPGIFIYRFSEGYNYPNANHYLDYMTNVIFKETRRTNVHAYGRLGDRPWNDPGPRRGKAAALTEDDRPTLKAIILDFSSVNNVDLTSTQHLIDVRNQLDRHTAPEKVQWHFAYINNRWTKRALAAAGFGYPSVEEDEGFHRWKAIFSVAEMGGFDSAAAAAEDADNRRESKYQHMDVETGRSLSRQRSGAPREDVDSINEASGSDSSESIDKQLKKSKAYKEGGPTTDTRIAVVQGLNRPYFHIDLTSALQSAIHTAEILQAKHGHHENKDENEAESAAKRRGLNDRKKGDLAVVVDVPVMPQAEELERVGAGEDGDGDEDGDGREGVVRS</sequence>
<dbReference type="GO" id="GO:0008271">
    <property type="term" value="F:secondary active sulfate transmembrane transporter activity"/>
    <property type="evidence" value="ECO:0007669"/>
    <property type="project" value="InterPro"/>
</dbReference>
<evidence type="ECO:0000313" key="8">
    <source>
        <dbReference type="EMBL" id="TKA28139.1"/>
    </source>
</evidence>
<dbReference type="InterPro" id="IPR002645">
    <property type="entry name" value="STAS_dom"/>
</dbReference>
<dbReference type="Proteomes" id="UP000308549">
    <property type="component" value="Unassembled WGS sequence"/>
</dbReference>
<evidence type="ECO:0000256" key="2">
    <source>
        <dbReference type="ARBA" id="ARBA00022692"/>
    </source>
</evidence>
<dbReference type="InterPro" id="IPR018045">
    <property type="entry name" value="S04_transporter_CS"/>
</dbReference>
<feature type="transmembrane region" description="Helical" evidence="6">
    <location>
        <begin position="285"/>
        <end position="306"/>
    </location>
</feature>
<evidence type="ECO:0000256" key="6">
    <source>
        <dbReference type="SAM" id="Phobius"/>
    </source>
</evidence>
<keyword evidence="9" id="KW-1185">Reference proteome</keyword>
<feature type="transmembrane region" description="Helical" evidence="6">
    <location>
        <begin position="86"/>
        <end position="104"/>
    </location>
</feature>
<dbReference type="Gene3D" id="3.30.750.24">
    <property type="entry name" value="STAS domain"/>
    <property type="match status" value="1"/>
</dbReference>
<evidence type="ECO:0000313" key="9">
    <source>
        <dbReference type="Proteomes" id="UP000308549"/>
    </source>
</evidence>
<dbReference type="InterPro" id="IPR036513">
    <property type="entry name" value="STAS_dom_sf"/>
</dbReference>
<dbReference type="PROSITE" id="PS01130">
    <property type="entry name" value="SLC26A"/>
    <property type="match status" value="1"/>
</dbReference>
<feature type="transmembrane region" description="Helical" evidence="6">
    <location>
        <begin position="116"/>
        <end position="135"/>
    </location>
</feature>
<feature type="transmembrane region" description="Helical" evidence="6">
    <location>
        <begin position="413"/>
        <end position="432"/>
    </location>
</feature>
<dbReference type="OrthoDB" id="288203at2759"/>
<dbReference type="PANTHER" id="PTHR11814">
    <property type="entry name" value="SULFATE TRANSPORTER"/>
    <property type="match status" value="1"/>
</dbReference>
<dbReference type="GO" id="GO:0016020">
    <property type="term" value="C:membrane"/>
    <property type="evidence" value="ECO:0007669"/>
    <property type="project" value="UniProtKB-SubCell"/>
</dbReference>
<dbReference type="InterPro" id="IPR011547">
    <property type="entry name" value="SLC26A/SulP_dom"/>
</dbReference>
<evidence type="ECO:0000256" key="3">
    <source>
        <dbReference type="ARBA" id="ARBA00022989"/>
    </source>
</evidence>
<comment type="caution">
    <text evidence="8">The sequence shown here is derived from an EMBL/GenBank/DDBJ whole genome shotgun (WGS) entry which is preliminary data.</text>
</comment>
<feature type="transmembrane region" description="Helical" evidence="6">
    <location>
        <begin position="141"/>
        <end position="158"/>
    </location>
</feature>
<proteinExistence type="predicted"/>
<dbReference type="AlphaFoldDB" id="A0A4V5N4K4"/>
<feature type="region of interest" description="Disordered" evidence="5">
    <location>
        <begin position="841"/>
        <end position="909"/>
    </location>
</feature>
<keyword evidence="4 6" id="KW-0472">Membrane</keyword>
<feature type="compositionally biased region" description="Basic and acidic residues" evidence="5">
    <location>
        <begin position="846"/>
        <end position="869"/>
    </location>
</feature>
<keyword evidence="2 6" id="KW-0812">Transmembrane</keyword>
<keyword evidence="3 6" id="KW-1133">Transmembrane helix</keyword>
<dbReference type="FunFam" id="3.30.750.24:FF:000024">
    <property type="entry name" value="Sulfate permease 2"/>
    <property type="match status" value="1"/>
</dbReference>
<feature type="transmembrane region" description="Helical" evidence="6">
    <location>
        <begin position="253"/>
        <end position="273"/>
    </location>
</feature>
<comment type="subcellular location">
    <subcellularLocation>
        <location evidence="1">Membrane</location>
        <topology evidence="1">Multi-pass membrane protein</topology>
    </subcellularLocation>
</comment>
<accession>A0A4V5N4K4</accession>
<reference evidence="8 9" key="1">
    <citation type="submission" date="2017-03" db="EMBL/GenBank/DDBJ databases">
        <title>Genomes of endolithic fungi from Antarctica.</title>
        <authorList>
            <person name="Coleine C."/>
            <person name="Masonjones S."/>
            <person name="Stajich J.E."/>
        </authorList>
    </citation>
    <scope>NUCLEOTIDE SEQUENCE [LARGE SCALE GENOMIC DNA]</scope>
    <source>
        <strain evidence="8 9">CCFEE 6315</strain>
    </source>
</reference>
<feature type="compositionally biased region" description="Acidic residues" evidence="5">
    <location>
        <begin position="892"/>
        <end position="901"/>
    </location>
</feature>
<dbReference type="PROSITE" id="PS50801">
    <property type="entry name" value="STAS"/>
    <property type="match status" value="1"/>
</dbReference>
<feature type="domain" description="STAS" evidence="7">
    <location>
        <begin position="580"/>
        <end position="742"/>
    </location>
</feature>
<protein>
    <recommendedName>
        <fullName evidence="7">STAS domain-containing protein</fullName>
    </recommendedName>
</protein>
<evidence type="ECO:0000256" key="4">
    <source>
        <dbReference type="ARBA" id="ARBA00023136"/>
    </source>
</evidence>
<feature type="transmembrane region" description="Helical" evidence="6">
    <location>
        <begin position="170"/>
        <end position="190"/>
    </location>
</feature>
<dbReference type="NCBIfam" id="TIGR00815">
    <property type="entry name" value="sulP"/>
    <property type="match status" value="1"/>
</dbReference>
<feature type="transmembrane region" description="Helical" evidence="6">
    <location>
        <begin position="468"/>
        <end position="487"/>
    </location>
</feature>
<dbReference type="Pfam" id="PF00916">
    <property type="entry name" value="Sulfate_transp"/>
    <property type="match status" value="1"/>
</dbReference>
<feature type="compositionally biased region" description="Basic and acidic residues" evidence="5">
    <location>
        <begin position="742"/>
        <end position="757"/>
    </location>
</feature>
<evidence type="ECO:0000256" key="1">
    <source>
        <dbReference type="ARBA" id="ARBA00004141"/>
    </source>
</evidence>
<dbReference type="InterPro" id="IPR001902">
    <property type="entry name" value="SLC26A/SulP_fam"/>
</dbReference>
<feature type="region of interest" description="Disordered" evidence="5">
    <location>
        <begin position="738"/>
        <end position="803"/>
    </location>
</feature>
<name>A0A4V5N4K4_9PEZI</name>
<organism evidence="8 9">
    <name type="scientific">Salinomyces thailandicus</name>
    <dbReference type="NCBI Taxonomy" id="706561"/>
    <lineage>
        <taxon>Eukaryota</taxon>
        <taxon>Fungi</taxon>
        <taxon>Dikarya</taxon>
        <taxon>Ascomycota</taxon>
        <taxon>Pezizomycotina</taxon>
        <taxon>Dothideomycetes</taxon>
        <taxon>Dothideomycetidae</taxon>
        <taxon>Mycosphaerellales</taxon>
        <taxon>Teratosphaeriaceae</taxon>
        <taxon>Salinomyces</taxon>
    </lineage>
</organism>
<feature type="transmembrane region" description="Helical" evidence="6">
    <location>
        <begin position="382"/>
        <end position="401"/>
    </location>
</feature>